<evidence type="ECO:0000256" key="3">
    <source>
        <dbReference type="ARBA" id="ARBA00022490"/>
    </source>
</evidence>
<dbReference type="KEGG" id="htq:FRZ44_35800"/>
<keyword evidence="3" id="KW-0963">Cytoplasm</keyword>
<keyword evidence="6" id="KW-0282">Flagellum</keyword>
<keyword evidence="5" id="KW-0143">Chaperone</keyword>
<organism evidence="6 7">
    <name type="scientific">Hypericibacter terrae</name>
    <dbReference type="NCBI Taxonomy" id="2602015"/>
    <lineage>
        <taxon>Bacteria</taxon>
        <taxon>Pseudomonadati</taxon>
        <taxon>Pseudomonadota</taxon>
        <taxon>Alphaproteobacteria</taxon>
        <taxon>Rhodospirillales</taxon>
        <taxon>Dongiaceae</taxon>
        <taxon>Hypericibacter</taxon>
    </lineage>
</organism>
<keyword evidence="4" id="KW-1005">Bacterial flagellum biogenesis</keyword>
<dbReference type="InterPro" id="IPR036584">
    <property type="entry name" value="FliS_sf"/>
</dbReference>
<comment type="similarity">
    <text evidence="2">Belongs to the FliS family.</text>
</comment>
<dbReference type="Proteomes" id="UP000326202">
    <property type="component" value="Chromosome"/>
</dbReference>
<evidence type="ECO:0000256" key="1">
    <source>
        <dbReference type="ARBA" id="ARBA00004514"/>
    </source>
</evidence>
<dbReference type="GO" id="GO:0044780">
    <property type="term" value="P:bacterial-type flagellum assembly"/>
    <property type="evidence" value="ECO:0007669"/>
    <property type="project" value="InterPro"/>
</dbReference>
<dbReference type="GO" id="GO:0071973">
    <property type="term" value="P:bacterial-type flagellum-dependent cell motility"/>
    <property type="evidence" value="ECO:0007669"/>
    <property type="project" value="TreeGrafter"/>
</dbReference>
<gene>
    <name evidence="6" type="primary">fliS</name>
    <name evidence="6" type="ORF">FRZ44_35800</name>
</gene>
<evidence type="ECO:0000313" key="6">
    <source>
        <dbReference type="EMBL" id="QEX18275.1"/>
    </source>
</evidence>
<dbReference type="PANTHER" id="PTHR34773:SF1">
    <property type="entry name" value="FLAGELLAR SECRETION CHAPERONE FLIS"/>
    <property type="match status" value="1"/>
</dbReference>
<dbReference type="Pfam" id="PF02561">
    <property type="entry name" value="FliS"/>
    <property type="match status" value="1"/>
</dbReference>
<comment type="subcellular location">
    <subcellularLocation>
        <location evidence="1">Cytoplasm</location>
        <location evidence="1">Cytosol</location>
    </subcellularLocation>
</comment>
<keyword evidence="6" id="KW-0966">Cell projection</keyword>
<dbReference type="NCBIfam" id="TIGR00208">
    <property type="entry name" value="fliS"/>
    <property type="match status" value="1"/>
</dbReference>
<sequence>MTIIRHCDIDSLIEAEPARRIVMLYDEAIAAIRIAGMAAASGDIEGRCNAVTAAMEIVGFLYVTLDAAQGGEVAANLGSIYAHIMAQLPRVNVYNDTETAERMVNMLEPLRDSWNELAGMTGLVSMSTAELRAAV</sequence>
<keyword evidence="7" id="KW-1185">Reference proteome</keyword>
<protein>
    <submittedName>
        <fullName evidence="6">Flagellar protein FliS</fullName>
    </submittedName>
</protein>
<dbReference type="EMBL" id="CP042906">
    <property type="protein sequence ID" value="QEX18275.1"/>
    <property type="molecule type" value="Genomic_DNA"/>
</dbReference>
<keyword evidence="6" id="KW-0969">Cilium</keyword>
<dbReference type="InterPro" id="IPR003713">
    <property type="entry name" value="FliS"/>
</dbReference>
<proteinExistence type="inferred from homology"/>
<dbReference type="SUPFAM" id="SSF101116">
    <property type="entry name" value="Flagellar export chaperone FliS"/>
    <property type="match status" value="1"/>
</dbReference>
<evidence type="ECO:0000256" key="4">
    <source>
        <dbReference type="ARBA" id="ARBA00022795"/>
    </source>
</evidence>
<accession>A0A5J6MNU2</accession>
<dbReference type="PANTHER" id="PTHR34773">
    <property type="entry name" value="FLAGELLAR SECRETION CHAPERONE FLIS"/>
    <property type="match status" value="1"/>
</dbReference>
<dbReference type="OrthoDB" id="7355300at2"/>
<dbReference type="CDD" id="cd16098">
    <property type="entry name" value="FliS"/>
    <property type="match status" value="1"/>
</dbReference>
<evidence type="ECO:0000313" key="7">
    <source>
        <dbReference type="Proteomes" id="UP000326202"/>
    </source>
</evidence>
<dbReference type="RefSeq" id="WP_151178454.1">
    <property type="nucleotide sequence ID" value="NZ_CP042906.1"/>
</dbReference>
<dbReference type="GO" id="GO:0005829">
    <property type="term" value="C:cytosol"/>
    <property type="evidence" value="ECO:0007669"/>
    <property type="project" value="UniProtKB-SubCell"/>
</dbReference>
<dbReference type="AlphaFoldDB" id="A0A5J6MNU2"/>
<evidence type="ECO:0000256" key="5">
    <source>
        <dbReference type="ARBA" id="ARBA00023186"/>
    </source>
</evidence>
<dbReference type="Gene3D" id="1.20.120.340">
    <property type="entry name" value="Flagellar protein FliS"/>
    <property type="match status" value="1"/>
</dbReference>
<reference evidence="6 7" key="1">
    <citation type="submission" date="2019-08" db="EMBL/GenBank/DDBJ databases">
        <title>Hyperibacter terrae gen. nov., sp. nov. and Hyperibacter viscosus sp. nov., two new members in the family Rhodospirillaceae isolated from the rhizosphere of Hypericum perforatum.</title>
        <authorList>
            <person name="Noviana Z."/>
        </authorList>
    </citation>
    <scope>NUCLEOTIDE SEQUENCE [LARGE SCALE GENOMIC DNA]</scope>
    <source>
        <strain evidence="6 7">R5913</strain>
    </source>
</reference>
<evidence type="ECO:0000256" key="2">
    <source>
        <dbReference type="ARBA" id="ARBA00008787"/>
    </source>
</evidence>
<name>A0A5J6MNU2_9PROT</name>